<dbReference type="InterPro" id="IPR000182">
    <property type="entry name" value="GNAT_dom"/>
</dbReference>
<dbReference type="PROSITE" id="PS51186">
    <property type="entry name" value="GNAT"/>
    <property type="match status" value="1"/>
</dbReference>
<evidence type="ECO:0000313" key="4">
    <source>
        <dbReference type="Proteomes" id="UP000064183"/>
    </source>
</evidence>
<dbReference type="Gene3D" id="3.40.630.30">
    <property type="match status" value="1"/>
</dbReference>
<dbReference type="GeneID" id="27787344"/>
<dbReference type="PANTHER" id="PTHR31435:SF10">
    <property type="entry name" value="BSR4717 PROTEIN"/>
    <property type="match status" value="1"/>
</dbReference>
<dbReference type="PROSITE" id="PS51729">
    <property type="entry name" value="GNAT_YJDJ"/>
    <property type="match status" value="1"/>
</dbReference>
<dbReference type="Proteomes" id="UP000064183">
    <property type="component" value="Chromosome"/>
</dbReference>
<dbReference type="RefSeq" id="WP_010062527.1">
    <property type="nucleotide sequence ID" value="NZ_CP013738.1"/>
</dbReference>
<evidence type="ECO:0000313" key="3">
    <source>
        <dbReference type="EMBL" id="ALU98400.1"/>
    </source>
</evidence>
<proteinExistence type="predicted"/>
<dbReference type="EMBL" id="CP013738">
    <property type="protein sequence ID" value="ALU98400.1"/>
    <property type="molecule type" value="Genomic_DNA"/>
</dbReference>
<dbReference type="AlphaFoldDB" id="A0A0U2TB74"/>
<dbReference type="SUPFAM" id="SSF55729">
    <property type="entry name" value="Acyl-CoA N-acyltransferases (Nat)"/>
    <property type="match status" value="1"/>
</dbReference>
<evidence type="ECO:0000259" key="1">
    <source>
        <dbReference type="PROSITE" id="PS51186"/>
    </source>
</evidence>
<keyword evidence="3" id="KW-0808">Transferase</keyword>
<reference evidence="3 4" key="1">
    <citation type="journal article" date="2012" name="J. Bacteriol.">
        <title>Draft genome sequence of Streptomyces globisporus C-1027, which produces an antitumor antibiotic consisting of a nine-membered enediyne with a chromoprotein.</title>
        <authorList>
            <person name="Wang L."/>
            <person name="Wang S."/>
            <person name="He Q."/>
            <person name="Yu T."/>
            <person name="Li Q."/>
            <person name="Hong B."/>
        </authorList>
    </citation>
    <scope>NUCLEOTIDE SEQUENCE [LARGE SCALE GENOMIC DNA]</scope>
    <source>
        <strain evidence="3 4">C-1027</strain>
    </source>
</reference>
<dbReference type="InterPro" id="IPR045057">
    <property type="entry name" value="Gcn5-rel_NAT"/>
</dbReference>
<feature type="domain" description="N-acetyltransferase" evidence="2">
    <location>
        <begin position="6"/>
        <end position="92"/>
    </location>
</feature>
<evidence type="ECO:0000259" key="2">
    <source>
        <dbReference type="PROSITE" id="PS51729"/>
    </source>
</evidence>
<feature type="domain" description="N-acetyltransferase" evidence="1">
    <location>
        <begin position="1"/>
        <end position="101"/>
    </location>
</feature>
<dbReference type="CDD" id="cd04301">
    <property type="entry name" value="NAT_SF"/>
    <property type="match status" value="1"/>
</dbReference>
<dbReference type="Pfam" id="PF14542">
    <property type="entry name" value="Acetyltransf_CG"/>
    <property type="match status" value="1"/>
</dbReference>
<dbReference type="GO" id="GO:0016747">
    <property type="term" value="F:acyltransferase activity, transferring groups other than amino-acyl groups"/>
    <property type="evidence" value="ECO:0007669"/>
    <property type="project" value="InterPro"/>
</dbReference>
<name>A0A0U2TB74_STRGL</name>
<dbReference type="InterPro" id="IPR031165">
    <property type="entry name" value="GNAT_YJDJ"/>
</dbReference>
<organism evidence="3 4">
    <name type="scientific">Streptomyces globisporus C-1027</name>
    <dbReference type="NCBI Taxonomy" id="1172567"/>
    <lineage>
        <taxon>Bacteria</taxon>
        <taxon>Bacillati</taxon>
        <taxon>Actinomycetota</taxon>
        <taxon>Actinomycetes</taxon>
        <taxon>Kitasatosporales</taxon>
        <taxon>Streptomycetaceae</taxon>
        <taxon>Streptomyces</taxon>
    </lineage>
</organism>
<dbReference type="PANTHER" id="PTHR31435">
    <property type="entry name" value="PROTEIN NATD1"/>
    <property type="match status" value="1"/>
</dbReference>
<dbReference type="STRING" id="1172567.WQO_33420"/>
<dbReference type="KEGG" id="sgb:WQO_33420"/>
<protein>
    <submittedName>
        <fullName evidence="3">Acetyltransferase</fullName>
    </submittedName>
</protein>
<accession>A0A0U2TB74</accession>
<gene>
    <name evidence="3" type="ORF">WQO_33420</name>
</gene>
<sequence>MTTRVADNTDESRFEIFDGGELAGFVEYHRFRDEIAFLHTEIDPRFGGMGLGGTLARSVLDEARKQELKVLPFCPFIRGWLGKHPEYTDLVPEAQHARFGL</sequence>
<dbReference type="InterPro" id="IPR016181">
    <property type="entry name" value="Acyl_CoA_acyltransferase"/>
</dbReference>